<keyword evidence="4" id="KW-1185">Reference proteome</keyword>
<evidence type="ECO:0000256" key="1">
    <source>
        <dbReference type="SAM" id="MobiDB-lite"/>
    </source>
</evidence>
<proteinExistence type="predicted"/>
<sequence length="190" mass="20577">MRVTPLLTLAGFAAVASAIPLEVEGGMVVQAGNANTRLGMFYEPIKNILQQETDEREEANPDIEDTDNAPHPDIVIAEPIPTPAQEETIVIMETMPETPELLFPGLFSMLTPQRPQQPPHLDEALGLVEEIIEQMTHNRVSSDTSVDVEIQVGLPGGVPEAPGMVDLLSLIEPPMPRMTAGNTMVIEIVP</sequence>
<keyword evidence="2" id="KW-0732">Signal</keyword>
<accession>A0AAV9XYD1</accession>
<feature type="signal peptide" evidence="2">
    <location>
        <begin position="1"/>
        <end position="18"/>
    </location>
</feature>
<evidence type="ECO:0000256" key="2">
    <source>
        <dbReference type="SAM" id="SignalP"/>
    </source>
</evidence>
<organism evidence="3 4">
    <name type="scientific">Orbilia ellipsospora</name>
    <dbReference type="NCBI Taxonomy" id="2528407"/>
    <lineage>
        <taxon>Eukaryota</taxon>
        <taxon>Fungi</taxon>
        <taxon>Dikarya</taxon>
        <taxon>Ascomycota</taxon>
        <taxon>Pezizomycotina</taxon>
        <taxon>Orbiliomycetes</taxon>
        <taxon>Orbiliales</taxon>
        <taxon>Orbiliaceae</taxon>
        <taxon>Orbilia</taxon>
    </lineage>
</organism>
<dbReference type="AlphaFoldDB" id="A0AAV9XYD1"/>
<feature type="compositionally biased region" description="Acidic residues" evidence="1">
    <location>
        <begin position="53"/>
        <end position="67"/>
    </location>
</feature>
<evidence type="ECO:0000313" key="4">
    <source>
        <dbReference type="Proteomes" id="UP001365542"/>
    </source>
</evidence>
<gene>
    <name evidence="3" type="ORF">TWF694_001514</name>
</gene>
<reference evidence="3 4" key="1">
    <citation type="submission" date="2019-10" db="EMBL/GenBank/DDBJ databases">
        <authorList>
            <person name="Palmer J.M."/>
        </authorList>
    </citation>
    <scope>NUCLEOTIDE SEQUENCE [LARGE SCALE GENOMIC DNA]</scope>
    <source>
        <strain evidence="3 4">TWF694</strain>
    </source>
</reference>
<dbReference type="EMBL" id="JAVHJO010000001">
    <property type="protein sequence ID" value="KAK6544833.1"/>
    <property type="molecule type" value="Genomic_DNA"/>
</dbReference>
<dbReference type="Proteomes" id="UP001365542">
    <property type="component" value="Unassembled WGS sequence"/>
</dbReference>
<feature type="chain" id="PRO_5043877839" evidence="2">
    <location>
        <begin position="19"/>
        <end position="190"/>
    </location>
</feature>
<protein>
    <submittedName>
        <fullName evidence="3">Uncharacterized protein</fullName>
    </submittedName>
</protein>
<evidence type="ECO:0000313" key="3">
    <source>
        <dbReference type="EMBL" id="KAK6544833.1"/>
    </source>
</evidence>
<comment type="caution">
    <text evidence="3">The sequence shown here is derived from an EMBL/GenBank/DDBJ whole genome shotgun (WGS) entry which is preliminary data.</text>
</comment>
<feature type="region of interest" description="Disordered" evidence="1">
    <location>
        <begin position="53"/>
        <end position="74"/>
    </location>
</feature>
<name>A0AAV9XYD1_9PEZI</name>